<evidence type="ECO:0000256" key="1">
    <source>
        <dbReference type="ARBA" id="ARBA00006484"/>
    </source>
</evidence>
<dbReference type="Gene3D" id="3.40.50.720">
    <property type="entry name" value="NAD(P)-binding Rossmann-like Domain"/>
    <property type="match status" value="1"/>
</dbReference>
<dbReference type="SUPFAM" id="SSF51735">
    <property type="entry name" value="NAD(P)-binding Rossmann-fold domains"/>
    <property type="match status" value="1"/>
</dbReference>
<organism evidence="2 3">
    <name type="scientific">Alicyclobacillus cycloheptanicus</name>
    <dbReference type="NCBI Taxonomy" id="1457"/>
    <lineage>
        <taxon>Bacteria</taxon>
        <taxon>Bacillati</taxon>
        <taxon>Bacillota</taxon>
        <taxon>Bacilli</taxon>
        <taxon>Bacillales</taxon>
        <taxon>Alicyclobacillaceae</taxon>
        <taxon>Alicyclobacillus</taxon>
    </lineage>
</organism>
<evidence type="ECO:0000313" key="3">
    <source>
        <dbReference type="Proteomes" id="UP001232973"/>
    </source>
</evidence>
<sequence>MDFGLQGKTVLVTASSQGLGYATAKAFAGEGAKVMLSSRSEERIAQAARQIQEETGNQNVSYCVSDVTRPADIEDLFARTESLFGGVDVLINNTGGPPAGTFDKVSEDQWQAAFELCLMNIIRCTRRALPHMRKNQWGRIVNFASSSIKQPLDNLILSNTFRAGIVGLSKSMAIEFAPDNILVNVLGPGRIATQRVAQLDEIRANTLGTSVEEVRKQTEQGIPLGRYGAPDEFASTALYLGSAANGYLTGQSILVDGGLVRAL</sequence>
<dbReference type="CDD" id="cd05344">
    <property type="entry name" value="BKR_like_SDR_like"/>
    <property type="match status" value="1"/>
</dbReference>
<keyword evidence="2" id="KW-0560">Oxidoreductase</keyword>
<dbReference type="EC" id="1.1.1.100" evidence="2"/>
<dbReference type="GO" id="GO:0004316">
    <property type="term" value="F:3-oxoacyl-[acyl-carrier-protein] reductase (NADPH) activity"/>
    <property type="evidence" value="ECO:0007669"/>
    <property type="project" value="UniProtKB-EC"/>
</dbReference>
<evidence type="ECO:0000313" key="2">
    <source>
        <dbReference type="EMBL" id="MDQ0189331.1"/>
    </source>
</evidence>
<protein>
    <submittedName>
        <fullName evidence="2">3-oxoacyl-[acyl-carrier protein] reductase</fullName>
        <ecNumber evidence="2">1.1.1.100</ecNumber>
    </submittedName>
</protein>
<dbReference type="PANTHER" id="PTHR42879">
    <property type="entry name" value="3-OXOACYL-(ACYL-CARRIER-PROTEIN) REDUCTASE"/>
    <property type="match status" value="1"/>
</dbReference>
<dbReference type="InterPro" id="IPR050259">
    <property type="entry name" value="SDR"/>
</dbReference>
<dbReference type="PANTHER" id="PTHR42879:SF6">
    <property type="entry name" value="NADPH-DEPENDENT REDUCTASE BACG"/>
    <property type="match status" value="1"/>
</dbReference>
<dbReference type="RefSeq" id="WP_274456029.1">
    <property type="nucleotide sequence ID" value="NZ_CP067097.1"/>
</dbReference>
<reference evidence="2 3" key="1">
    <citation type="submission" date="2023-07" db="EMBL/GenBank/DDBJ databases">
        <title>Genomic Encyclopedia of Type Strains, Phase IV (KMG-IV): sequencing the most valuable type-strain genomes for metagenomic binning, comparative biology and taxonomic classification.</title>
        <authorList>
            <person name="Goeker M."/>
        </authorList>
    </citation>
    <scope>NUCLEOTIDE SEQUENCE [LARGE SCALE GENOMIC DNA]</scope>
    <source>
        <strain evidence="2 3">DSM 4006</strain>
    </source>
</reference>
<dbReference type="Pfam" id="PF13561">
    <property type="entry name" value="adh_short_C2"/>
    <property type="match status" value="1"/>
</dbReference>
<dbReference type="PRINTS" id="PR00081">
    <property type="entry name" value="GDHRDH"/>
</dbReference>
<name>A0ABT9XHZ7_9BACL</name>
<dbReference type="PRINTS" id="PR00080">
    <property type="entry name" value="SDRFAMILY"/>
</dbReference>
<dbReference type="InterPro" id="IPR002347">
    <property type="entry name" value="SDR_fam"/>
</dbReference>
<comment type="similarity">
    <text evidence="1">Belongs to the short-chain dehydrogenases/reductases (SDR) family.</text>
</comment>
<dbReference type="InterPro" id="IPR036291">
    <property type="entry name" value="NAD(P)-bd_dom_sf"/>
</dbReference>
<dbReference type="Proteomes" id="UP001232973">
    <property type="component" value="Unassembled WGS sequence"/>
</dbReference>
<proteinExistence type="inferred from homology"/>
<keyword evidence="3" id="KW-1185">Reference proteome</keyword>
<accession>A0ABT9XHZ7</accession>
<dbReference type="EMBL" id="JAUSTP010000006">
    <property type="protein sequence ID" value="MDQ0189331.1"/>
    <property type="molecule type" value="Genomic_DNA"/>
</dbReference>
<comment type="caution">
    <text evidence="2">The sequence shown here is derived from an EMBL/GenBank/DDBJ whole genome shotgun (WGS) entry which is preliminary data.</text>
</comment>
<gene>
    <name evidence="2" type="ORF">J2S03_001151</name>
</gene>